<dbReference type="Pfam" id="PF05521">
    <property type="entry name" value="Phage_HCP"/>
    <property type="match status" value="1"/>
</dbReference>
<gene>
    <name evidence="1" type="ORF">H9874_03120</name>
</gene>
<dbReference type="AlphaFoldDB" id="A0A9D1U950"/>
<name>A0A9D1U950_9BACT</name>
<evidence type="ECO:0000313" key="1">
    <source>
        <dbReference type="EMBL" id="HIW78121.1"/>
    </source>
</evidence>
<proteinExistence type="predicted"/>
<dbReference type="InterPro" id="IPR008767">
    <property type="entry name" value="Phage_SPP1_head-tail_adaptor"/>
</dbReference>
<comment type="caution">
    <text evidence="1">The sequence shown here is derived from an EMBL/GenBank/DDBJ whole genome shotgun (WGS) entry which is preliminary data.</text>
</comment>
<dbReference type="NCBIfam" id="TIGR01563">
    <property type="entry name" value="gp16_SPP1"/>
    <property type="match status" value="1"/>
</dbReference>
<dbReference type="Gene3D" id="2.40.10.270">
    <property type="entry name" value="Bacteriophage SPP1 head-tail adaptor protein"/>
    <property type="match status" value="1"/>
</dbReference>
<protein>
    <submittedName>
        <fullName evidence="1">Phage head closure protein</fullName>
    </submittedName>
</protein>
<reference evidence="1" key="2">
    <citation type="submission" date="2021-04" db="EMBL/GenBank/DDBJ databases">
        <authorList>
            <person name="Gilroy R."/>
        </authorList>
    </citation>
    <scope>NUCLEOTIDE SEQUENCE</scope>
    <source>
        <strain evidence="1">ChiSxjej5B17-1746</strain>
    </source>
</reference>
<accession>A0A9D1U950</accession>
<sequence length="111" mass="12597">MRAGTLRHRVTLQRYELVVDDYGAPLHGESWKDVATIWASVEAVNGRDFFAARQEQSEVTHKVTIRYRNDVTADMRILHSGKILGIVAPLPDNKGTRLVLMCREASYEQEA</sequence>
<organism evidence="1 2">
    <name type="scientific">Candidatus Bilophila faecipullorum</name>
    <dbReference type="NCBI Taxonomy" id="2838482"/>
    <lineage>
        <taxon>Bacteria</taxon>
        <taxon>Pseudomonadati</taxon>
        <taxon>Thermodesulfobacteriota</taxon>
        <taxon>Desulfovibrionia</taxon>
        <taxon>Desulfovibrionales</taxon>
        <taxon>Desulfovibrionaceae</taxon>
        <taxon>Bilophila</taxon>
    </lineage>
</organism>
<dbReference type="InterPro" id="IPR038666">
    <property type="entry name" value="SSP1_head-tail_sf"/>
</dbReference>
<evidence type="ECO:0000313" key="2">
    <source>
        <dbReference type="Proteomes" id="UP000824264"/>
    </source>
</evidence>
<dbReference type="Proteomes" id="UP000824264">
    <property type="component" value="Unassembled WGS sequence"/>
</dbReference>
<reference evidence="1" key="1">
    <citation type="journal article" date="2021" name="PeerJ">
        <title>Extensive microbial diversity within the chicken gut microbiome revealed by metagenomics and culture.</title>
        <authorList>
            <person name="Gilroy R."/>
            <person name="Ravi A."/>
            <person name="Getino M."/>
            <person name="Pursley I."/>
            <person name="Horton D.L."/>
            <person name="Alikhan N.F."/>
            <person name="Baker D."/>
            <person name="Gharbi K."/>
            <person name="Hall N."/>
            <person name="Watson M."/>
            <person name="Adriaenssens E.M."/>
            <person name="Foster-Nyarko E."/>
            <person name="Jarju S."/>
            <person name="Secka A."/>
            <person name="Antonio M."/>
            <person name="Oren A."/>
            <person name="Chaudhuri R.R."/>
            <person name="La Ragione R."/>
            <person name="Hildebrand F."/>
            <person name="Pallen M.J."/>
        </authorList>
    </citation>
    <scope>NUCLEOTIDE SEQUENCE</scope>
    <source>
        <strain evidence="1">ChiSxjej5B17-1746</strain>
    </source>
</reference>
<dbReference type="EMBL" id="DXGI01000110">
    <property type="protein sequence ID" value="HIW78121.1"/>
    <property type="molecule type" value="Genomic_DNA"/>
</dbReference>